<organism evidence="2 3">
    <name type="scientific">Sordaria brevicollis</name>
    <dbReference type="NCBI Taxonomy" id="83679"/>
    <lineage>
        <taxon>Eukaryota</taxon>
        <taxon>Fungi</taxon>
        <taxon>Dikarya</taxon>
        <taxon>Ascomycota</taxon>
        <taxon>Pezizomycotina</taxon>
        <taxon>Sordariomycetes</taxon>
        <taxon>Sordariomycetidae</taxon>
        <taxon>Sordariales</taxon>
        <taxon>Sordariaceae</taxon>
        <taxon>Sordaria</taxon>
    </lineage>
</organism>
<keyword evidence="3" id="KW-1185">Reference proteome</keyword>
<sequence length="230" mass="25509">MSPGFEQSFQPRLAPHFTPRLPRPSPVSTPALLIVFGHVGAGLKSARLWNIDGRWAFLLLNLCRYAFFTKFMRPPTGYVYLLRHHQNSRLLSTTHTPYPSLRRLLTDASIASKAGEEIAGHTGFSPGEGCTESGDGGDRRGRRGKSRFRYVSSLVFYYQHHSIVRSMQRLFTITALLPVEGNYQHSSTQSHRKLHRLGPGSIFPPILTPVPSALGVASLTVECAGHSENS</sequence>
<gene>
    <name evidence="2" type="ORF">B0T20DRAFT_199739</name>
</gene>
<protein>
    <submittedName>
        <fullName evidence="2">Uncharacterized protein</fullName>
    </submittedName>
</protein>
<feature type="region of interest" description="Disordered" evidence="1">
    <location>
        <begin position="119"/>
        <end position="143"/>
    </location>
</feature>
<name>A0AAE0PGJ3_SORBR</name>
<evidence type="ECO:0000256" key="1">
    <source>
        <dbReference type="SAM" id="MobiDB-lite"/>
    </source>
</evidence>
<reference evidence="2" key="1">
    <citation type="journal article" date="2023" name="Mol. Phylogenet. Evol.">
        <title>Genome-scale phylogeny and comparative genomics of the fungal order Sordariales.</title>
        <authorList>
            <person name="Hensen N."/>
            <person name="Bonometti L."/>
            <person name="Westerberg I."/>
            <person name="Brannstrom I.O."/>
            <person name="Guillou S."/>
            <person name="Cros-Aarteil S."/>
            <person name="Calhoun S."/>
            <person name="Haridas S."/>
            <person name="Kuo A."/>
            <person name="Mondo S."/>
            <person name="Pangilinan J."/>
            <person name="Riley R."/>
            <person name="LaButti K."/>
            <person name="Andreopoulos B."/>
            <person name="Lipzen A."/>
            <person name="Chen C."/>
            <person name="Yan M."/>
            <person name="Daum C."/>
            <person name="Ng V."/>
            <person name="Clum A."/>
            <person name="Steindorff A."/>
            <person name="Ohm R.A."/>
            <person name="Martin F."/>
            <person name="Silar P."/>
            <person name="Natvig D.O."/>
            <person name="Lalanne C."/>
            <person name="Gautier V."/>
            <person name="Ament-Velasquez S.L."/>
            <person name="Kruys A."/>
            <person name="Hutchinson M.I."/>
            <person name="Powell A.J."/>
            <person name="Barry K."/>
            <person name="Miller A.N."/>
            <person name="Grigoriev I.V."/>
            <person name="Debuchy R."/>
            <person name="Gladieux P."/>
            <person name="Hiltunen Thoren M."/>
            <person name="Johannesson H."/>
        </authorList>
    </citation>
    <scope>NUCLEOTIDE SEQUENCE</scope>
    <source>
        <strain evidence="2">FGSC 1904</strain>
    </source>
</reference>
<comment type="caution">
    <text evidence="2">The sequence shown here is derived from an EMBL/GenBank/DDBJ whole genome shotgun (WGS) entry which is preliminary data.</text>
</comment>
<accession>A0AAE0PGJ3</accession>
<reference evidence="2" key="2">
    <citation type="submission" date="2023-07" db="EMBL/GenBank/DDBJ databases">
        <authorList>
            <consortium name="Lawrence Berkeley National Laboratory"/>
            <person name="Haridas S."/>
            <person name="Hensen N."/>
            <person name="Bonometti L."/>
            <person name="Westerberg I."/>
            <person name="Brannstrom I.O."/>
            <person name="Guillou S."/>
            <person name="Cros-Aarteil S."/>
            <person name="Calhoun S."/>
            <person name="Kuo A."/>
            <person name="Mondo S."/>
            <person name="Pangilinan J."/>
            <person name="Riley R."/>
            <person name="LaButti K."/>
            <person name="Andreopoulos B."/>
            <person name="Lipzen A."/>
            <person name="Chen C."/>
            <person name="Yanf M."/>
            <person name="Daum C."/>
            <person name="Ng V."/>
            <person name="Clum A."/>
            <person name="Steindorff A."/>
            <person name="Ohm R."/>
            <person name="Martin F."/>
            <person name="Silar P."/>
            <person name="Natvig D."/>
            <person name="Lalanne C."/>
            <person name="Gautier V."/>
            <person name="Ament-velasquez S.L."/>
            <person name="Kruys A."/>
            <person name="Hutchinson M.I."/>
            <person name="Powell A.J."/>
            <person name="Barry K."/>
            <person name="Miller A.N."/>
            <person name="Grigoriev I.V."/>
            <person name="Debuchy R."/>
            <person name="Gladieux P."/>
            <person name="Thoren M.H."/>
            <person name="Johannesson H."/>
        </authorList>
    </citation>
    <scope>NUCLEOTIDE SEQUENCE</scope>
    <source>
        <strain evidence="2">FGSC 1904</strain>
    </source>
</reference>
<dbReference type="EMBL" id="JAUTDP010000005">
    <property type="protein sequence ID" value="KAK3399506.1"/>
    <property type="molecule type" value="Genomic_DNA"/>
</dbReference>
<dbReference type="AlphaFoldDB" id="A0AAE0PGJ3"/>
<evidence type="ECO:0000313" key="3">
    <source>
        <dbReference type="Proteomes" id="UP001281003"/>
    </source>
</evidence>
<proteinExistence type="predicted"/>
<dbReference type="Proteomes" id="UP001281003">
    <property type="component" value="Unassembled WGS sequence"/>
</dbReference>
<evidence type="ECO:0000313" key="2">
    <source>
        <dbReference type="EMBL" id="KAK3399506.1"/>
    </source>
</evidence>